<dbReference type="Proteomes" id="UP000266861">
    <property type="component" value="Unassembled WGS sequence"/>
</dbReference>
<proteinExistence type="predicted"/>
<sequence>MATNNEAIRTSSSFASEDNENNNGDIERGIERNNKCIDCGSCCGLCGSAVIFYFTFSKWVHIGK</sequence>
<evidence type="ECO:0000256" key="1">
    <source>
        <dbReference type="SAM" id="MobiDB-lite"/>
    </source>
</evidence>
<protein>
    <submittedName>
        <fullName evidence="2">Uncharacterized protein</fullName>
    </submittedName>
</protein>
<dbReference type="AlphaFoldDB" id="A0A397IIN9"/>
<organism evidence="2 3">
    <name type="scientific">Diversispora epigaea</name>
    <dbReference type="NCBI Taxonomy" id="1348612"/>
    <lineage>
        <taxon>Eukaryota</taxon>
        <taxon>Fungi</taxon>
        <taxon>Fungi incertae sedis</taxon>
        <taxon>Mucoromycota</taxon>
        <taxon>Glomeromycotina</taxon>
        <taxon>Glomeromycetes</taxon>
        <taxon>Diversisporales</taxon>
        <taxon>Diversisporaceae</taxon>
        <taxon>Diversispora</taxon>
    </lineage>
</organism>
<evidence type="ECO:0000313" key="2">
    <source>
        <dbReference type="EMBL" id="RHZ75735.1"/>
    </source>
</evidence>
<comment type="caution">
    <text evidence="2">The sequence shown here is derived from an EMBL/GenBank/DDBJ whole genome shotgun (WGS) entry which is preliminary data.</text>
</comment>
<dbReference type="EMBL" id="PQFF01000196">
    <property type="protein sequence ID" value="RHZ75735.1"/>
    <property type="molecule type" value="Genomic_DNA"/>
</dbReference>
<gene>
    <name evidence="2" type="ORF">Glove_209g88</name>
</gene>
<feature type="region of interest" description="Disordered" evidence="1">
    <location>
        <begin position="1"/>
        <end position="23"/>
    </location>
</feature>
<evidence type="ECO:0000313" key="3">
    <source>
        <dbReference type="Proteomes" id="UP000266861"/>
    </source>
</evidence>
<keyword evidence="3" id="KW-1185">Reference proteome</keyword>
<accession>A0A397IIN9</accession>
<reference evidence="2 3" key="1">
    <citation type="submission" date="2018-08" db="EMBL/GenBank/DDBJ databases">
        <title>Genome and evolution of the arbuscular mycorrhizal fungus Diversispora epigaea (formerly Glomus versiforme) and its bacterial endosymbionts.</title>
        <authorList>
            <person name="Sun X."/>
            <person name="Fei Z."/>
            <person name="Harrison M."/>
        </authorList>
    </citation>
    <scope>NUCLEOTIDE SEQUENCE [LARGE SCALE GENOMIC DNA]</scope>
    <source>
        <strain evidence="2 3">IT104</strain>
    </source>
</reference>
<name>A0A397IIN9_9GLOM</name>